<organism evidence="2 3">
    <name type="scientific">Burkholderia lata (strain ATCC 17760 / DSM 23089 / LMG 22485 / NCIMB 9086 / R18194 / 383)</name>
    <dbReference type="NCBI Taxonomy" id="482957"/>
    <lineage>
        <taxon>Bacteria</taxon>
        <taxon>Pseudomonadati</taxon>
        <taxon>Pseudomonadota</taxon>
        <taxon>Betaproteobacteria</taxon>
        <taxon>Burkholderiales</taxon>
        <taxon>Burkholderiaceae</taxon>
        <taxon>Burkholderia</taxon>
        <taxon>Burkholderia cepacia complex</taxon>
    </lineage>
</organism>
<dbReference type="AlphaFoldDB" id="A0A6P2UAP2"/>
<proteinExistence type="predicted"/>
<evidence type="ECO:0000313" key="2">
    <source>
        <dbReference type="EMBL" id="VWC72059.1"/>
    </source>
</evidence>
<feature type="region of interest" description="Disordered" evidence="1">
    <location>
        <begin position="1"/>
        <end position="22"/>
    </location>
</feature>
<name>A0A6P2UAP2_BURL3</name>
<dbReference type="Proteomes" id="UP000494110">
    <property type="component" value="Unassembled WGS sequence"/>
</dbReference>
<evidence type="ECO:0000313" key="3">
    <source>
        <dbReference type="Proteomes" id="UP000494110"/>
    </source>
</evidence>
<evidence type="ECO:0000256" key="1">
    <source>
        <dbReference type="SAM" id="MobiDB-lite"/>
    </source>
</evidence>
<protein>
    <submittedName>
        <fullName evidence="2">Uncharacterized protein</fullName>
    </submittedName>
</protein>
<feature type="compositionally biased region" description="Gly residues" evidence="1">
    <location>
        <begin position="1"/>
        <end position="10"/>
    </location>
</feature>
<accession>A0A6P2UAP2</accession>
<gene>
    <name evidence="2" type="ORF">BLA39750_00613</name>
</gene>
<dbReference type="EMBL" id="CABVQN010000002">
    <property type="protein sequence ID" value="VWC72059.1"/>
    <property type="molecule type" value="Genomic_DNA"/>
</dbReference>
<sequence length="48" mass="4874">MAGRVPGGIGAMPFKKSPAGVGGKISTMEPVLPEATENKQVDCGRFGV</sequence>
<reference evidence="2 3" key="1">
    <citation type="submission" date="2019-09" db="EMBL/GenBank/DDBJ databases">
        <authorList>
            <person name="Depoorter E."/>
        </authorList>
    </citation>
    <scope>NUCLEOTIDE SEQUENCE [LARGE SCALE GENOMIC DNA]</scope>
    <source>
        <strain evidence="2">R-39750</strain>
    </source>
</reference>